<reference evidence="11 12" key="1">
    <citation type="journal article" date="2015" name="Nature">
        <title>rRNA introns, odd ribosomes, and small enigmatic genomes across a large radiation of phyla.</title>
        <authorList>
            <person name="Brown C.T."/>
            <person name="Hug L.A."/>
            <person name="Thomas B.C."/>
            <person name="Sharon I."/>
            <person name="Castelle C.J."/>
            <person name="Singh A."/>
            <person name="Wilkins M.J."/>
            <person name="Williams K.H."/>
            <person name="Banfield J.F."/>
        </authorList>
    </citation>
    <scope>NUCLEOTIDE SEQUENCE [LARGE SCALE GENOMIC DNA]</scope>
</reference>
<dbReference type="InterPro" id="IPR006195">
    <property type="entry name" value="aa-tRNA-synth_II"/>
</dbReference>
<dbReference type="EC" id="6.1.1.15" evidence="1"/>
<dbReference type="AlphaFoldDB" id="A0A0G0P222"/>
<evidence type="ECO:0000313" key="11">
    <source>
        <dbReference type="EMBL" id="KKR22309.1"/>
    </source>
</evidence>
<evidence type="ECO:0000256" key="9">
    <source>
        <dbReference type="ARBA" id="ARBA00047671"/>
    </source>
</evidence>
<dbReference type="PRINTS" id="PR01046">
    <property type="entry name" value="TRNASYNTHPRO"/>
</dbReference>
<dbReference type="PROSITE" id="PS50862">
    <property type="entry name" value="AA_TRNA_LIGASE_II"/>
    <property type="match status" value="1"/>
</dbReference>
<dbReference type="PATRIC" id="fig|1619031.3.peg.586"/>
<evidence type="ECO:0000256" key="8">
    <source>
        <dbReference type="ARBA" id="ARBA00029731"/>
    </source>
</evidence>
<dbReference type="Pfam" id="PF03129">
    <property type="entry name" value="HGTP_anticodon"/>
    <property type="match status" value="1"/>
</dbReference>
<dbReference type="Gene3D" id="3.30.930.10">
    <property type="entry name" value="Bira Bifunctional Protein, Domain 2"/>
    <property type="match status" value="1"/>
</dbReference>
<comment type="caution">
    <text evidence="11">The sequence shown here is derived from an EMBL/GenBank/DDBJ whole genome shotgun (WGS) entry which is preliminary data.</text>
</comment>
<dbReference type="PANTHER" id="PTHR42753">
    <property type="entry name" value="MITOCHONDRIAL RIBOSOME PROTEIN L39/PROLYL-TRNA LIGASE FAMILY MEMBER"/>
    <property type="match status" value="1"/>
</dbReference>
<keyword evidence="4" id="KW-0547">Nucleotide-binding</keyword>
<protein>
    <recommendedName>
        <fullName evidence="2">Proline--tRNA ligase</fullName>
        <ecNumber evidence="1">6.1.1.15</ecNumber>
    </recommendedName>
    <alternativeName>
        <fullName evidence="8">Prolyl-tRNA synthetase</fullName>
    </alternativeName>
</protein>
<evidence type="ECO:0000313" key="12">
    <source>
        <dbReference type="Proteomes" id="UP000034764"/>
    </source>
</evidence>
<feature type="domain" description="Aminoacyl-transfer RNA synthetases class-II family profile" evidence="10">
    <location>
        <begin position="38"/>
        <end position="316"/>
    </location>
</feature>
<dbReference type="Proteomes" id="UP000034764">
    <property type="component" value="Unassembled WGS sequence"/>
</dbReference>
<dbReference type="SUPFAM" id="SSF55681">
    <property type="entry name" value="Class II aaRS and biotin synthetases"/>
    <property type="match status" value="1"/>
</dbReference>
<dbReference type="GO" id="GO:0004827">
    <property type="term" value="F:proline-tRNA ligase activity"/>
    <property type="evidence" value="ECO:0007669"/>
    <property type="project" value="UniProtKB-EC"/>
</dbReference>
<dbReference type="GO" id="GO:0005829">
    <property type="term" value="C:cytosol"/>
    <property type="evidence" value="ECO:0007669"/>
    <property type="project" value="TreeGrafter"/>
</dbReference>
<evidence type="ECO:0000256" key="6">
    <source>
        <dbReference type="ARBA" id="ARBA00022917"/>
    </source>
</evidence>
<keyword evidence="5" id="KW-0067">ATP-binding</keyword>
<dbReference type="InterPro" id="IPR004154">
    <property type="entry name" value="Anticodon-bd"/>
</dbReference>
<dbReference type="InterPro" id="IPR044140">
    <property type="entry name" value="ProRS_anticodon_short"/>
</dbReference>
<keyword evidence="3 11" id="KW-0436">Ligase</keyword>
<evidence type="ECO:0000256" key="4">
    <source>
        <dbReference type="ARBA" id="ARBA00022741"/>
    </source>
</evidence>
<dbReference type="EMBL" id="LBXD01000043">
    <property type="protein sequence ID" value="KKR22309.1"/>
    <property type="molecule type" value="Genomic_DNA"/>
</dbReference>
<dbReference type="PANTHER" id="PTHR42753:SF2">
    <property type="entry name" value="PROLINE--TRNA LIGASE"/>
    <property type="match status" value="1"/>
</dbReference>
<dbReference type="GO" id="GO:0006433">
    <property type="term" value="P:prolyl-tRNA aminoacylation"/>
    <property type="evidence" value="ECO:0007669"/>
    <property type="project" value="InterPro"/>
</dbReference>
<accession>A0A0G0P222</accession>
<evidence type="ECO:0000256" key="5">
    <source>
        <dbReference type="ARBA" id="ARBA00022840"/>
    </source>
</evidence>
<dbReference type="SUPFAM" id="SSF52954">
    <property type="entry name" value="Class II aaRS ABD-related"/>
    <property type="match status" value="1"/>
</dbReference>
<gene>
    <name evidence="11" type="ORF">UT53_C0043G0001</name>
</gene>
<dbReference type="InterPro" id="IPR036621">
    <property type="entry name" value="Anticodon-bd_dom_sf"/>
</dbReference>
<keyword evidence="6" id="KW-0648">Protein biosynthesis</keyword>
<proteinExistence type="predicted"/>
<dbReference type="GO" id="GO:0005524">
    <property type="term" value="F:ATP binding"/>
    <property type="evidence" value="ECO:0007669"/>
    <property type="project" value="UniProtKB-KW"/>
</dbReference>
<dbReference type="InterPro" id="IPR050062">
    <property type="entry name" value="Pro-tRNA_synthetase"/>
</dbReference>
<sequence>MRLSKLFTKTTKEAPADDVSINAQYLTRGGFIYKNSAGIYSMLPLGWKVITKIANIIREEMDAIGGQEMFMPALVEKKYLEPTGRWNLDVGFFAKGQMDKEANFVMGWSHEDILTAIATRFVNSYKDLPFATYQIQTKFRNEARPKSGLLRVREFIMKDLYSFHTTEGDLMKYYNEVAGAYHKIFERCGLHAIYTLAAGGVFTMSNTHEFQVLTNVGEDTIYVCSECEYAENKEISSLGQGSICIKCGGIMNEEKGVEVGNIFPLGTKYSKPLKLEYVDDKGNKNLVVMGSYGIGLGRLMATAVEVFHDDRGIIWPESIAPFRVHLISLDVNGEAEKIYNDLIKNGVEVLYDDRDDRSAGEKFADADLIGCPIRLVVSEKTLTKNSVELKHRKSSELELIKVKDLGKAL</sequence>
<evidence type="ECO:0000256" key="1">
    <source>
        <dbReference type="ARBA" id="ARBA00012831"/>
    </source>
</evidence>
<dbReference type="InterPro" id="IPR002316">
    <property type="entry name" value="Pro-tRNA-ligase_IIa"/>
</dbReference>
<dbReference type="InterPro" id="IPR002314">
    <property type="entry name" value="aa-tRNA-synt_IIb"/>
</dbReference>
<dbReference type="InterPro" id="IPR045864">
    <property type="entry name" value="aa-tRNA-synth_II/BPL/LPL"/>
</dbReference>
<dbReference type="CDD" id="cd00861">
    <property type="entry name" value="ProRS_anticodon_short"/>
    <property type="match status" value="1"/>
</dbReference>
<organism evidence="11 12">
    <name type="scientific">Candidatus Yanofskybacteria bacterium GW2011_GWD2_39_48</name>
    <dbReference type="NCBI Taxonomy" id="1619031"/>
    <lineage>
        <taxon>Bacteria</taxon>
        <taxon>Candidatus Yanofskyibacteriota</taxon>
    </lineage>
</organism>
<evidence type="ECO:0000256" key="3">
    <source>
        <dbReference type="ARBA" id="ARBA00022598"/>
    </source>
</evidence>
<dbReference type="Gene3D" id="3.40.50.800">
    <property type="entry name" value="Anticodon-binding domain"/>
    <property type="match status" value="1"/>
</dbReference>
<name>A0A0G0P222_9BACT</name>
<evidence type="ECO:0000256" key="7">
    <source>
        <dbReference type="ARBA" id="ARBA00023146"/>
    </source>
</evidence>
<comment type="catalytic activity">
    <reaction evidence="9">
        <text>tRNA(Pro) + L-proline + ATP = L-prolyl-tRNA(Pro) + AMP + diphosphate</text>
        <dbReference type="Rhea" id="RHEA:14305"/>
        <dbReference type="Rhea" id="RHEA-COMP:9700"/>
        <dbReference type="Rhea" id="RHEA-COMP:9702"/>
        <dbReference type="ChEBI" id="CHEBI:30616"/>
        <dbReference type="ChEBI" id="CHEBI:33019"/>
        <dbReference type="ChEBI" id="CHEBI:60039"/>
        <dbReference type="ChEBI" id="CHEBI:78442"/>
        <dbReference type="ChEBI" id="CHEBI:78532"/>
        <dbReference type="ChEBI" id="CHEBI:456215"/>
        <dbReference type="EC" id="6.1.1.15"/>
    </reaction>
</comment>
<dbReference type="Pfam" id="PF00587">
    <property type="entry name" value="tRNA-synt_2b"/>
    <property type="match status" value="1"/>
</dbReference>
<evidence type="ECO:0000259" key="10">
    <source>
        <dbReference type="PROSITE" id="PS50862"/>
    </source>
</evidence>
<keyword evidence="7" id="KW-0030">Aminoacyl-tRNA synthetase</keyword>
<evidence type="ECO:0000256" key="2">
    <source>
        <dbReference type="ARBA" id="ARBA00019110"/>
    </source>
</evidence>